<sequence>MKRILSLCVVLLLIGSLSVMAQAESYKFRVAYTDPLRLNIGDEKLIHVTVAAIYGFEDAISRLVGDAVEVDFKHSGVLGGQVETLDQTQAGVIEATTPAIPALAGYYPNIQILSIPYLWQHPLVAWEVLDGEFGQAFFEDMAQRTGLRVITIFDNGGYRNFTNNARPIKTATDMEGIKFRTMESPTQMKIVSSLGGAPTPIAWTELYTSLQTGVVDGQENSPATIISGSLYEVQKYYTIDQHTLSLAVVAVSDTWFQGLPENIQHAVELAGKVAAVCGRGAAYANNKIAMQFLRDQGMEIYFPTPDERATFRDASQGVVIQWMRDNEKIENEWIDRLLAAVAEAEQKLGLR</sequence>
<dbReference type="GO" id="GO:0055085">
    <property type="term" value="P:transmembrane transport"/>
    <property type="evidence" value="ECO:0007669"/>
    <property type="project" value="InterPro"/>
</dbReference>
<proteinExistence type="predicted"/>
<dbReference type="AlphaFoldDB" id="A0A9D5Q619"/>
<dbReference type="EMBL" id="WJJP01000238">
    <property type="protein sequence ID" value="MBD3324451.1"/>
    <property type="molecule type" value="Genomic_DNA"/>
</dbReference>
<dbReference type="InterPro" id="IPR018389">
    <property type="entry name" value="DctP_fam"/>
</dbReference>
<feature type="signal peptide" evidence="2">
    <location>
        <begin position="1"/>
        <end position="21"/>
    </location>
</feature>
<comment type="caution">
    <text evidence="3">The sequence shown here is derived from an EMBL/GenBank/DDBJ whole genome shotgun (WGS) entry which is preliminary data.</text>
</comment>
<dbReference type="PANTHER" id="PTHR33376">
    <property type="match status" value="1"/>
</dbReference>
<evidence type="ECO:0008006" key="5">
    <source>
        <dbReference type="Google" id="ProtNLM"/>
    </source>
</evidence>
<gene>
    <name evidence="3" type="ORF">GF339_07680</name>
</gene>
<evidence type="ECO:0000313" key="4">
    <source>
        <dbReference type="Proteomes" id="UP000649604"/>
    </source>
</evidence>
<feature type="chain" id="PRO_5038854975" description="C4-dicarboxylate ABC transporter substrate-binding protein" evidence="2">
    <location>
        <begin position="22"/>
        <end position="351"/>
    </location>
</feature>
<protein>
    <recommendedName>
        <fullName evidence="5">C4-dicarboxylate ABC transporter substrate-binding protein</fullName>
    </recommendedName>
</protein>
<reference evidence="3" key="1">
    <citation type="submission" date="2019-11" db="EMBL/GenBank/DDBJ databases">
        <title>Microbial mats filling the niche in hypersaline microbial mats.</title>
        <authorList>
            <person name="Wong H.L."/>
            <person name="Macleod F.I."/>
            <person name="White R.A. III"/>
            <person name="Burns B.P."/>
        </authorList>
    </citation>
    <scope>NUCLEOTIDE SEQUENCE</scope>
    <source>
        <strain evidence="3">Rbin_158</strain>
    </source>
</reference>
<keyword evidence="1 2" id="KW-0732">Signal</keyword>
<evidence type="ECO:0000256" key="2">
    <source>
        <dbReference type="SAM" id="SignalP"/>
    </source>
</evidence>
<evidence type="ECO:0000313" key="3">
    <source>
        <dbReference type="EMBL" id="MBD3324451.1"/>
    </source>
</evidence>
<evidence type="ECO:0000256" key="1">
    <source>
        <dbReference type="ARBA" id="ARBA00022729"/>
    </source>
</evidence>
<dbReference type="Proteomes" id="UP000649604">
    <property type="component" value="Unassembled WGS sequence"/>
</dbReference>
<dbReference type="InterPro" id="IPR038404">
    <property type="entry name" value="TRAP_DctP_sf"/>
</dbReference>
<accession>A0A9D5Q619</accession>
<organism evidence="3 4">
    <name type="scientific">candidate division KSB3 bacterium</name>
    <dbReference type="NCBI Taxonomy" id="2044937"/>
    <lineage>
        <taxon>Bacteria</taxon>
        <taxon>candidate division KSB3</taxon>
    </lineage>
</organism>
<dbReference type="NCBIfam" id="NF037995">
    <property type="entry name" value="TRAP_S1"/>
    <property type="match status" value="1"/>
</dbReference>
<dbReference type="Pfam" id="PF03480">
    <property type="entry name" value="DctP"/>
    <property type="match status" value="1"/>
</dbReference>
<dbReference type="PANTHER" id="PTHR33376:SF4">
    <property type="entry name" value="SIALIC ACID-BINDING PERIPLASMIC PROTEIN SIAP"/>
    <property type="match status" value="1"/>
</dbReference>
<dbReference type="Gene3D" id="3.40.190.170">
    <property type="entry name" value="Bacterial extracellular solute-binding protein, family 7"/>
    <property type="match status" value="1"/>
</dbReference>
<name>A0A9D5Q619_9BACT</name>